<proteinExistence type="predicted"/>
<name>A0A4V3C8D1_9ACTN</name>
<keyword evidence="3" id="KW-1185">Reference proteome</keyword>
<evidence type="ECO:0000313" key="2">
    <source>
        <dbReference type="EMBL" id="TDO41148.1"/>
    </source>
</evidence>
<feature type="chain" id="PRO_5038853063" description="Secreted protein" evidence="1">
    <location>
        <begin position="19"/>
        <end position="196"/>
    </location>
</feature>
<sequence length="196" mass="20588">MSVFRHCLFVVLSLTAVAAGVSPPAVHSAAAKPKDTIPGSGTYLVGKDFNAGVYRSVGNSSCYWERASDAGGSLNSIIANDIGSGQRLVYVKPADKVFKSSGCTTWKRVTAAAMSATSAKTTIPGSGVYFVGSDFRPGTYRSTGNTDYCYWERARSADGQSASTISNEFAKGQLVVTITPGGIFQSSGCQPWNRVS</sequence>
<comment type="caution">
    <text evidence="2">The sequence shown here is derived from an EMBL/GenBank/DDBJ whole genome shotgun (WGS) entry which is preliminary data.</text>
</comment>
<dbReference type="OrthoDB" id="166978at2"/>
<dbReference type="Proteomes" id="UP000294901">
    <property type="component" value="Unassembled WGS sequence"/>
</dbReference>
<evidence type="ECO:0000256" key="1">
    <source>
        <dbReference type="SAM" id="SignalP"/>
    </source>
</evidence>
<dbReference type="AlphaFoldDB" id="A0A4V3C8D1"/>
<evidence type="ECO:0000313" key="3">
    <source>
        <dbReference type="Proteomes" id="UP000294901"/>
    </source>
</evidence>
<reference evidence="2 3" key="1">
    <citation type="submission" date="2019-03" db="EMBL/GenBank/DDBJ databases">
        <title>Sequencing the genomes of 1000 actinobacteria strains.</title>
        <authorList>
            <person name="Klenk H.-P."/>
        </authorList>
    </citation>
    <scope>NUCLEOTIDE SEQUENCE [LARGE SCALE GENOMIC DNA]</scope>
    <source>
        <strain evidence="2 3">DSM 43805</strain>
    </source>
</reference>
<gene>
    <name evidence="2" type="ORF">C8E87_4877</name>
</gene>
<keyword evidence="1" id="KW-0732">Signal</keyword>
<accession>A0A4V3C8D1</accession>
<feature type="signal peptide" evidence="1">
    <location>
        <begin position="1"/>
        <end position="18"/>
    </location>
</feature>
<dbReference type="EMBL" id="SNWR01000001">
    <property type="protein sequence ID" value="TDO41148.1"/>
    <property type="molecule type" value="Genomic_DNA"/>
</dbReference>
<dbReference type="RefSeq" id="WP_133875214.1">
    <property type="nucleotide sequence ID" value="NZ_BOMD01000015.1"/>
</dbReference>
<evidence type="ECO:0008006" key="4">
    <source>
        <dbReference type="Google" id="ProtNLM"/>
    </source>
</evidence>
<organism evidence="2 3">
    <name type="scientific">Paractinoplanes brasiliensis</name>
    <dbReference type="NCBI Taxonomy" id="52695"/>
    <lineage>
        <taxon>Bacteria</taxon>
        <taxon>Bacillati</taxon>
        <taxon>Actinomycetota</taxon>
        <taxon>Actinomycetes</taxon>
        <taxon>Micromonosporales</taxon>
        <taxon>Micromonosporaceae</taxon>
        <taxon>Paractinoplanes</taxon>
    </lineage>
</organism>
<protein>
    <recommendedName>
        <fullName evidence="4">Secreted protein</fullName>
    </recommendedName>
</protein>